<dbReference type="PROSITE" id="PS50082">
    <property type="entry name" value="WD_REPEATS_2"/>
    <property type="match status" value="1"/>
</dbReference>
<protein>
    <recommendedName>
        <fullName evidence="9">alpha-1,2-Mannosidase</fullName>
        <ecNumber evidence="9">3.2.1.-</ecNumber>
    </recommendedName>
</protein>
<dbReference type="Pfam" id="PF01532">
    <property type="entry name" value="Glyco_hydro_47"/>
    <property type="match status" value="1"/>
</dbReference>
<feature type="binding site" evidence="5">
    <location>
        <position position="1560"/>
    </location>
    <ligand>
        <name>Ca(2+)</name>
        <dbReference type="ChEBI" id="CHEBI:29108"/>
    </ligand>
</feature>
<dbReference type="InterPro" id="IPR055231">
    <property type="entry name" value="2AA_helical"/>
</dbReference>
<dbReference type="Pfam" id="PF22646">
    <property type="entry name" value="PPP2R1A-like_HEAT"/>
    <property type="match status" value="1"/>
</dbReference>
<keyword evidence="9" id="KW-0326">Glycosidase</keyword>
<dbReference type="InterPro" id="IPR036322">
    <property type="entry name" value="WD40_repeat_dom_sf"/>
</dbReference>
<dbReference type="EMBL" id="LT549931">
    <property type="protein sequence ID" value="SAL94763.1"/>
    <property type="molecule type" value="Genomic_DNA"/>
</dbReference>
<comment type="cofactor">
    <cofactor evidence="5">
        <name>Ca(2+)</name>
        <dbReference type="ChEBI" id="CHEBI:29108"/>
    </cofactor>
</comment>
<accession>A0A163IQ47</accession>
<keyword evidence="5" id="KW-0106">Calcium</keyword>
<dbReference type="Proteomes" id="UP000078561">
    <property type="component" value="Unassembled WGS sequence"/>
</dbReference>
<dbReference type="Pfam" id="PF02985">
    <property type="entry name" value="HEAT"/>
    <property type="match status" value="1"/>
</dbReference>
<reference evidence="13" key="1">
    <citation type="submission" date="2016-04" db="EMBL/GenBank/DDBJ databases">
        <authorList>
            <person name="Evans L.H."/>
            <person name="Alamgir A."/>
            <person name="Owens N."/>
            <person name="Weber N.D."/>
            <person name="Virtaneva K."/>
            <person name="Barbian K."/>
            <person name="Babar A."/>
            <person name="Rosenke K."/>
        </authorList>
    </citation>
    <scope>NUCLEOTIDE SEQUENCE [LARGE SCALE GENOMIC DNA]</scope>
    <source>
        <strain evidence="13">CBS 101.48</strain>
    </source>
</reference>
<gene>
    <name evidence="13" type="primary">ABSGL_00049.1 scaffold 129</name>
</gene>
<dbReference type="SUPFAM" id="SSF50978">
    <property type="entry name" value="WD40 repeat-like"/>
    <property type="match status" value="1"/>
</dbReference>
<evidence type="ECO:0000256" key="8">
    <source>
        <dbReference type="PROSITE-ProRule" id="PRU00221"/>
    </source>
</evidence>
<dbReference type="Pfam" id="PF00400">
    <property type="entry name" value="WD40"/>
    <property type="match status" value="1"/>
</dbReference>
<name>A0A163IQ47_ABSGL</name>
<keyword evidence="9" id="KW-0378">Hydrolase</keyword>
<feature type="repeat" description="HEAT" evidence="7">
    <location>
        <begin position="550"/>
        <end position="588"/>
    </location>
</feature>
<dbReference type="GO" id="GO:0005509">
    <property type="term" value="F:calcium ion binding"/>
    <property type="evidence" value="ECO:0007669"/>
    <property type="project" value="InterPro"/>
</dbReference>
<evidence type="ECO:0000313" key="14">
    <source>
        <dbReference type="Proteomes" id="UP000078561"/>
    </source>
</evidence>
<dbReference type="GO" id="GO:0004571">
    <property type="term" value="F:mannosyl-oligosaccharide 1,2-alpha-mannosidase activity"/>
    <property type="evidence" value="ECO:0007669"/>
    <property type="project" value="InterPro"/>
</dbReference>
<feature type="compositionally biased region" description="Low complexity" evidence="10">
    <location>
        <begin position="36"/>
        <end position="50"/>
    </location>
</feature>
<feature type="repeat" description="HEAT" evidence="7">
    <location>
        <begin position="277"/>
        <end position="315"/>
    </location>
</feature>
<dbReference type="InterPro" id="IPR021133">
    <property type="entry name" value="HEAT_type_2"/>
</dbReference>
<dbReference type="InterPro" id="IPR001680">
    <property type="entry name" value="WD40_rpt"/>
</dbReference>
<dbReference type="InterPro" id="IPR051023">
    <property type="entry name" value="PP2A_Regulatory_Subunit_A"/>
</dbReference>
<comment type="similarity">
    <text evidence="1 9">Belongs to the glycosyl hydrolase 47 family.</text>
</comment>
<dbReference type="SUPFAM" id="SSF48225">
    <property type="entry name" value="Seven-hairpin glycosidases"/>
    <property type="match status" value="1"/>
</dbReference>
<dbReference type="InterPro" id="IPR011989">
    <property type="entry name" value="ARM-like"/>
</dbReference>
<dbReference type="InterPro" id="IPR054573">
    <property type="entry name" value="PP2A/SF3B1-like_HEAT"/>
</dbReference>
<proteinExistence type="inferred from homology"/>
<feature type="repeat" description="HEAT" evidence="7">
    <location>
        <begin position="199"/>
        <end position="237"/>
    </location>
</feature>
<feature type="active site" description="Proton donor" evidence="4">
    <location>
        <position position="1410"/>
    </location>
</feature>
<feature type="repeat" description="HEAT" evidence="7">
    <location>
        <begin position="433"/>
        <end position="471"/>
    </location>
</feature>
<keyword evidence="8" id="KW-0853">WD repeat</keyword>
<dbReference type="GO" id="GO:0005829">
    <property type="term" value="C:cytosol"/>
    <property type="evidence" value="ECO:0007669"/>
    <property type="project" value="TreeGrafter"/>
</dbReference>
<dbReference type="Pfam" id="PF22956">
    <property type="entry name" value="VPS15-like_hel"/>
    <property type="match status" value="1"/>
</dbReference>
<keyword evidence="2" id="KW-0677">Repeat</keyword>
<dbReference type="GO" id="GO:0016020">
    <property type="term" value="C:membrane"/>
    <property type="evidence" value="ECO:0007669"/>
    <property type="project" value="InterPro"/>
</dbReference>
<evidence type="ECO:0000256" key="4">
    <source>
        <dbReference type="PIRSR" id="PIRSR601382-1"/>
    </source>
</evidence>
<evidence type="ECO:0000256" key="1">
    <source>
        <dbReference type="ARBA" id="ARBA00007658"/>
    </source>
</evidence>
<feature type="repeat" description="HEAT" evidence="7">
    <location>
        <begin position="511"/>
        <end position="549"/>
    </location>
</feature>
<feature type="active site" description="Proton donor" evidence="4">
    <location>
        <position position="1167"/>
    </location>
</feature>
<dbReference type="InParanoid" id="A0A163IQ47"/>
<dbReference type="GO" id="GO:0005975">
    <property type="term" value="P:carbohydrate metabolic process"/>
    <property type="evidence" value="ECO:0007669"/>
    <property type="project" value="InterPro"/>
</dbReference>
<evidence type="ECO:0000256" key="2">
    <source>
        <dbReference type="ARBA" id="ARBA00022737"/>
    </source>
</evidence>
<evidence type="ECO:0000256" key="5">
    <source>
        <dbReference type="PIRSR" id="PIRSR601382-2"/>
    </source>
</evidence>
<evidence type="ECO:0000259" key="12">
    <source>
        <dbReference type="Pfam" id="PF22956"/>
    </source>
</evidence>
<dbReference type="SUPFAM" id="SSF48371">
    <property type="entry name" value="ARM repeat"/>
    <property type="match status" value="1"/>
</dbReference>
<dbReference type="Gene3D" id="2.130.10.10">
    <property type="entry name" value="YVTN repeat-like/Quinoprotein amine dehydrogenase"/>
    <property type="match status" value="1"/>
</dbReference>
<dbReference type="SMART" id="SM00320">
    <property type="entry name" value="WD40"/>
    <property type="match status" value="4"/>
</dbReference>
<evidence type="ECO:0000256" key="9">
    <source>
        <dbReference type="RuleBase" id="RU361193"/>
    </source>
</evidence>
<dbReference type="InterPro" id="IPR036026">
    <property type="entry name" value="Seven-hairpin_glycosidases"/>
</dbReference>
<dbReference type="GO" id="GO:0036503">
    <property type="term" value="P:ERAD pathway"/>
    <property type="evidence" value="ECO:0007669"/>
    <property type="project" value="UniProtKB-ARBA"/>
</dbReference>
<evidence type="ECO:0000313" key="13">
    <source>
        <dbReference type="EMBL" id="SAL94763.1"/>
    </source>
</evidence>
<feature type="domain" description="Phosphatase PP2A regulatory subunit A/Splicing factor 3B subunit 1-like HEAT repeat" evidence="11">
    <location>
        <begin position="310"/>
        <end position="386"/>
    </location>
</feature>
<dbReference type="EC" id="3.2.1.-" evidence="9"/>
<feature type="repeat" description="WD" evidence="8">
    <location>
        <begin position="917"/>
        <end position="951"/>
    </location>
</feature>
<feature type="active site" evidence="4">
    <location>
        <position position="1471"/>
    </location>
</feature>
<dbReference type="GO" id="GO:0005634">
    <property type="term" value="C:nucleus"/>
    <property type="evidence" value="ECO:0007669"/>
    <property type="project" value="TreeGrafter"/>
</dbReference>
<evidence type="ECO:0000259" key="11">
    <source>
        <dbReference type="Pfam" id="PF22646"/>
    </source>
</evidence>
<keyword evidence="5" id="KW-0479">Metal-binding</keyword>
<evidence type="ECO:0000256" key="7">
    <source>
        <dbReference type="PROSITE-ProRule" id="PRU00103"/>
    </source>
</evidence>
<evidence type="ECO:0000256" key="10">
    <source>
        <dbReference type="SAM" id="MobiDB-lite"/>
    </source>
</evidence>
<dbReference type="InterPro" id="IPR000357">
    <property type="entry name" value="HEAT"/>
</dbReference>
<dbReference type="GO" id="GO:0019888">
    <property type="term" value="F:protein phosphatase regulator activity"/>
    <property type="evidence" value="ECO:0007669"/>
    <property type="project" value="TreeGrafter"/>
</dbReference>
<feature type="repeat" description="HEAT" evidence="7">
    <location>
        <begin position="238"/>
        <end position="276"/>
    </location>
</feature>
<dbReference type="PRINTS" id="PR00747">
    <property type="entry name" value="GLYHDRLASE47"/>
</dbReference>
<comment type="similarity">
    <text evidence="3">Belongs to the phosphatase 2A regulatory subunit A family.</text>
</comment>
<dbReference type="InterPro" id="IPR015943">
    <property type="entry name" value="WD40/YVTN_repeat-like_dom_sf"/>
</dbReference>
<keyword evidence="14" id="KW-1185">Reference proteome</keyword>
<organism evidence="13">
    <name type="scientific">Absidia glauca</name>
    <name type="common">Pin mould</name>
    <dbReference type="NCBI Taxonomy" id="4829"/>
    <lineage>
        <taxon>Eukaryota</taxon>
        <taxon>Fungi</taxon>
        <taxon>Fungi incertae sedis</taxon>
        <taxon>Mucoromycota</taxon>
        <taxon>Mucoromycotina</taxon>
        <taxon>Mucoromycetes</taxon>
        <taxon>Mucorales</taxon>
        <taxon>Cunninghamellaceae</taxon>
        <taxon>Absidia</taxon>
    </lineage>
</organism>
<dbReference type="PANTHER" id="PTHR10648">
    <property type="entry name" value="SERINE/THREONINE-PROTEIN PHOSPHATASE PP2A 65 KDA REGULATORY SUBUNIT"/>
    <property type="match status" value="1"/>
</dbReference>
<dbReference type="InterPro" id="IPR001382">
    <property type="entry name" value="Glyco_hydro_47"/>
</dbReference>
<dbReference type="GO" id="GO:0000159">
    <property type="term" value="C:protein phosphatase type 2A complex"/>
    <property type="evidence" value="ECO:0007669"/>
    <property type="project" value="TreeGrafter"/>
</dbReference>
<dbReference type="InterPro" id="IPR016024">
    <property type="entry name" value="ARM-type_fold"/>
</dbReference>
<feature type="disulfide bond" evidence="6">
    <location>
        <begin position="1366"/>
        <end position="1396"/>
    </location>
</feature>
<feature type="repeat" description="HEAT" evidence="7">
    <location>
        <begin position="73"/>
        <end position="111"/>
    </location>
</feature>
<keyword evidence="6" id="KW-1015">Disulfide bond</keyword>
<dbReference type="Gene3D" id="1.25.10.10">
    <property type="entry name" value="Leucine-rich Repeat Variant"/>
    <property type="match status" value="1"/>
</dbReference>
<feature type="compositionally biased region" description="Polar residues" evidence="10">
    <location>
        <begin position="17"/>
        <end position="35"/>
    </location>
</feature>
<evidence type="ECO:0000256" key="6">
    <source>
        <dbReference type="PIRSR" id="PIRSR601382-3"/>
    </source>
</evidence>
<sequence length="1607" mass="179887">MDSTDTPAATLNAPDNIPSSDNATDPHQPHNSDASPLTTTDGDNLTLTPTANGVSVTDTHDADDTTDGEEVYPIAILVDELKNDDVQLRLNAIRNLGTIAMALGSQRTRDELLPFLNDSIDDEDEILLAVAEELGRFVDFAVESICQVVTVFNDYQIEHYLLPLLNRLTNGEWFTSRTSAAGLFATAYEQSTQARKAELQNLFAQLVQDETPMVRRSAAKVLGSFAKKIDTKDFLSNLMPCLLKLTKDDQDSVRLLTVDSILQTSSLLTPEENKQHLLPTLKTLGQDKSWRVRFMVATHFAELCQAFGASVTRDELVDLFVALIKDSEGEVKIMTISQAPACAKMVDEVTVVDKLIPCIKDLVVDTNQHVRAAVATHISALAPILGKDITTEYLLPLFLQLLKDEFHDVRLGIISKLENVNQVIGVERLSLSLLPAIVELAEDKQWRVRLAIIEYIPFLASQLGKDFFDDKLLKLCISWLGDTVFSIRDAATTNLKQLVEIFGCDWAKNTVLPQVMTMAHNDNYLYRMTTLFALSTMAGSLSPEIIKDTILPTVLDMAEDTIPNVRFNVAKSLEVLAPILKDNLITQSLMESKVKPALEKLQSDADMDVRWFADKALLAGLQQFHGLHNIPDPPPPLLPLPSSLLLVLSLDPSDPSHDHSFLSTIFPQNAYKEVTDRMHQEGIDMQGIIWSDQPMDRHAYRTQRLNNYDSYVSLKKDKEGLRVETLIKNQVVKKVRQDQSFYNFKFAKIKEPCCVGHFQLRNLLWATSKNTVRYLSNNNTIRQWSPQRGTSKPILALDPIKISSMASKEDLVLVGSFMGQYVLQRGAVQHQGQIADPATTVNHADIILNNQAALVSGNDRKTRLLDLASLAVTHTFAFAFPINCAAMSPDSRLLCAVGDSTETHLMDTSSGKVVKVLDDHHDFSFACCYSPDGRTLATGNQDKTTRIYDVRHLATPLHVLGANVGAIRSLRFTQDGRRLAIAEAIDYVHIYDTSDYSSCQVIDFFGDIAGIAFTPDDHGLFIASSDDKVGYLSIFVSLTLYWAVEAGLASMQLQQSFLTGPPPRLYDATFQNPLPSANEITDEEKQQAVKEAFVFAWQGYRNYSWGFDENRPVSNTPVNTRNGWGATIVDSLDTLYIMGLEDEFKEARDYVAAIDWGNTSDHVQVFETCIRYVGALLSAYDLSHDTIFVTKTVDLVERLLPAFTESPTGIPYQYVDFKTGKAVKSGWPEGASCLAELGTVQLEFTRLSQITGNWKYHEAGQRVYSAFKNMKTSHQGLFPHLINPDTGAAVGDYITWGGMADSFYEYLIKQYILSNSQDTSKKEMMIAAVKGVQKYLLQAPKGHDELLFLANIQNGVEMPVMDELACFAPSALLLSAHWIDELADVEADAKRLLQGCYNAWASTRTGLAPEVFGWISKDGSTIGNLTQHQEHLAQQFGVFPFYSSYILRPGKTNQPTNPQTSSLIFFFFPPETLESLFYFYQFTHDRSYQNMAWEIFNSLHTYCRAKSGFSGVDNVDTFFPKWDDRQESFLFAETFKYLYLLWDDPLKSPRFPLDKWVFNTEAHPLRIVDISPSSSSRVPILQGAWSWVKTHVNSLVLVMKNLLFQFI</sequence>
<dbReference type="PANTHER" id="PTHR10648:SF4">
    <property type="entry name" value="PROTEIN PHOSPHATASE 2 (FORMERLY 2A), REGULATORY SUBUNIT A, BETA ISOFORM-RELATED"/>
    <property type="match status" value="1"/>
</dbReference>
<dbReference type="STRING" id="4829.A0A163IQ47"/>
<dbReference type="PROSITE" id="PS50077">
    <property type="entry name" value="HEAT_REPEAT"/>
    <property type="match status" value="9"/>
</dbReference>
<dbReference type="InterPro" id="IPR012341">
    <property type="entry name" value="6hp_glycosidase-like_sf"/>
</dbReference>
<evidence type="ECO:0000256" key="3">
    <source>
        <dbReference type="ARBA" id="ARBA00038332"/>
    </source>
</evidence>
<dbReference type="OrthoDB" id="8118055at2759"/>
<feature type="region of interest" description="Disordered" evidence="10">
    <location>
        <begin position="1"/>
        <end position="66"/>
    </location>
</feature>
<dbReference type="Gene3D" id="1.50.10.10">
    <property type="match status" value="1"/>
</dbReference>
<feature type="repeat" description="HEAT" evidence="7">
    <location>
        <begin position="355"/>
        <end position="393"/>
    </location>
</feature>
<feature type="repeat" description="HEAT" evidence="7">
    <location>
        <begin position="394"/>
        <end position="430"/>
    </location>
</feature>
<feature type="domain" description="Phosphatase 2A Regulatory Subunit A helical" evidence="12">
    <location>
        <begin position="210"/>
        <end position="305"/>
    </location>
</feature>
<feature type="active site" evidence="4">
    <location>
        <position position="1301"/>
    </location>
</feature>